<gene>
    <name evidence="1" type="primary">tssG</name>
    <name evidence="1" type="ORF">HU752_011815</name>
</gene>
<protein>
    <submittedName>
        <fullName evidence="1">Type VI secretion system baseplate subunit TssG</fullName>
    </submittedName>
</protein>
<dbReference type="RefSeq" id="WP_186680498.1">
    <property type="nucleotide sequence ID" value="NZ_CP077093.1"/>
</dbReference>
<evidence type="ECO:0000313" key="2">
    <source>
        <dbReference type="Proteomes" id="UP000634530"/>
    </source>
</evidence>
<reference evidence="1 2" key="1">
    <citation type="journal article" date="2020" name="Microorganisms">
        <title>Reliable Identification of Environmental Pseudomonas Isolates Using the rpoD Gene.</title>
        <authorList>
            <consortium name="The Broad Institute Genome Sequencing Platform"/>
            <person name="Girard L."/>
            <person name="Lood C."/>
            <person name="Rokni-Zadeh H."/>
            <person name="van Noort V."/>
            <person name="Lavigne R."/>
            <person name="De Mot R."/>
        </authorList>
    </citation>
    <scope>NUCLEOTIDE SEQUENCE [LARGE SCALE GENOMIC DNA]</scope>
    <source>
        <strain evidence="1 2">RW8P3</strain>
    </source>
</reference>
<dbReference type="Pfam" id="PF06996">
    <property type="entry name" value="T6SS_TssG"/>
    <property type="match status" value="1"/>
</dbReference>
<proteinExistence type="predicted"/>
<dbReference type="EMBL" id="CP077093">
    <property type="protein sequence ID" value="QXI30583.1"/>
    <property type="molecule type" value="Genomic_DNA"/>
</dbReference>
<dbReference type="Proteomes" id="UP000634530">
    <property type="component" value="Chromosome"/>
</dbReference>
<dbReference type="PANTHER" id="PTHR35564:SF3">
    <property type="entry name" value="TYPE VI SECRETION SYSTEM BASEPLATE SUBUNIT TSSG"/>
    <property type="match status" value="1"/>
</dbReference>
<accession>A0A9E6TTD4</accession>
<keyword evidence="2" id="KW-1185">Reference proteome</keyword>
<name>A0A9E6TTD4_9PSED</name>
<dbReference type="AlphaFoldDB" id="A0A9E6TTD4"/>
<organism evidence="1 2">
    <name type="scientific">Pseudomonas vanderleydeniana</name>
    <dbReference type="NCBI Taxonomy" id="2745495"/>
    <lineage>
        <taxon>Bacteria</taxon>
        <taxon>Pseudomonadati</taxon>
        <taxon>Pseudomonadota</taxon>
        <taxon>Gammaproteobacteria</taxon>
        <taxon>Pseudomonadales</taxon>
        <taxon>Pseudomonadaceae</taxon>
        <taxon>Pseudomonas</taxon>
    </lineage>
</organism>
<dbReference type="InterPro" id="IPR010732">
    <property type="entry name" value="T6SS_TssG-like"/>
</dbReference>
<dbReference type="PANTHER" id="PTHR35564">
    <property type="match status" value="1"/>
</dbReference>
<sequence>MATVERQTTRDLAGLLLADARNTSFHRLVEHLHGLHADDLEAGSSSRASRRIRLQSHAGLGFPAADVLLAEHLDDSTVPEPEARYRVLTSFLGLHGPDSPLPAYYLDRLAYEQAQGLGIRPAFLDFFNHRLLTLLHLSWRKYRYHIRFQAQASDRFSRYVFSLIGLNDSELRGSTPLPWARLLSFTGLIASRSRSPSVVSGIVAHCFDLGDVHIREFEARSIRLPQAQRLLLGTANGTLGADLVLGERSRTRSSHFTLVIAGLTQPRFRQFLPSGEQYGRLRQLMDFLLRDVTAYDLELGLREEDVPPFNLQRQDGTHLGWTSFIERQAHRRPAQVRIRGRA</sequence>
<evidence type="ECO:0000313" key="1">
    <source>
        <dbReference type="EMBL" id="QXI30583.1"/>
    </source>
</evidence>
<reference evidence="1 2" key="2">
    <citation type="journal article" date="2021" name="Microorganisms">
        <title>The Ever-Expanding Pseudomonas Genus: Description of 43 New Species and Partition of the Pseudomonas putida Group.</title>
        <authorList>
            <person name="Girard L."/>
            <person name="Lood C."/>
            <person name="Hofte M."/>
            <person name="Vandamme P."/>
            <person name="Rokni-Zadeh H."/>
            <person name="van Noort V."/>
            <person name="Lavigne R."/>
            <person name="De Mot R."/>
        </authorList>
    </citation>
    <scope>NUCLEOTIDE SEQUENCE [LARGE SCALE GENOMIC DNA]</scope>
    <source>
        <strain evidence="1 2">RW8P3</strain>
    </source>
</reference>
<dbReference type="NCBIfam" id="TIGR03347">
    <property type="entry name" value="VI_chp_1"/>
    <property type="match status" value="1"/>
</dbReference>
<dbReference type="KEGG" id="pvw:HU752_011815"/>